<gene>
    <name evidence="2" type="ORF">EB796_023623</name>
</gene>
<sequence>MHISGSLRCCGNIIIAAFLCLNITFLAATGAPLTAPGVSNGHYPQTVSNYKDKSFQAKLKIQNRTVECAGTTMNSYYPSPMFTCQDIT</sequence>
<evidence type="ECO:0000256" key="1">
    <source>
        <dbReference type="SAM" id="Phobius"/>
    </source>
</evidence>
<keyword evidence="1" id="KW-1133">Transmembrane helix</keyword>
<accession>A0A7J7IVX8</accession>
<protein>
    <submittedName>
        <fullName evidence="2">Uncharacterized protein</fullName>
    </submittedName>
</protein>
<reference evidence="2" key="1">
    <citation type="submission" date="2020-06" db="EMBL/GenBank/DDBJ databases">
        <title>Draft genome of Bugula neritina, a colonial animal packing powerful symbionts and potential medicines.</title>
        <authorList>
            <person name="Rayko M."/>
        </authorList>
    </citation>
    <scope>NUCLEOTIDE SEQUENCE [LARGE SCALE GENOMIC DNA]</scope>
    <source>
        <strain evidence="2">Kwan_BN1</strain>
    </source>
</reference>
<dbReference type="EMBL" id="VXIV02003343">
    <property type="protein sequence ID" value="KAF6018062.1"/>
    <property type="molecule type" value="Genomic_DNA"/>
</dbReference>
<evidence type="ECO:0000313" key="3">
    <source>
        <dbReference type="Proteomes" id="UP000593567"/>
    </source>
</evidence>
<dbReference type="Proteomes" id="UP000593567">
    <property type="component" value="Unassembled WGS sequence"/>
</dbReference>
<keyword evidence="1" id="KW-0472">Membrane</keyword>
<feature type="transmembrane region" description="Helical" evidence="1">
    <location>
        <begin position="12"/>
        <end position="33"/>
    </location>
</feature>
<name>A0A7J7IVX8_BUGNE</name>
<proteinExistence type="predicted"/>
<keyword evidence="1" id="KW-0812">Transmembrane</keyword>
<evidence type="ECO:0000313" key="2">
    <source>
        <dbReference type="EMBL" id="KAF6018062.1"/>
    </source>
</evidence>
<organism evidence="2 3">
    <name type="scientific">Bugula neritina</name>
    <name type="common">Brown bryozoan</name>
    <name type="synonym">Sertularia neritina</name>
    <dbReference type="NCBI Taxonomy" id="10212"/>
    <lineage>
        <taxon>Eukaryota</taxon>
        <taxon>Metazoa</taxon>
        <taxon>Spiralia</taxon>
        <taxon>Lophotrochozoa</taxon>
        <taxon>Bryozoa</taxon>
        <taxon>Gymnolaemata</taxon>
        <taxon>Cheilostomatida</taxon>
        <taxon>Flustrina</taxon>
        <taxon>Buguloidea</taxon>
        <taxon>Bugulidae</taxon>
        <taxon>Bugula</taxon>
    </lineage>
</organism>
<comment type="caution">
    <text evidence="2">The sequence shown here is derived from an EMBL/GenBank/DDBJ whole genome shotgun (WGS) entry which is preliminary data.</text>
</comment>
<keyword evidence="3" id="KW-1185">Reference proteome</keyword>
<dbReference type="AlphaFoldDB" id="A0A7J7IVX8"/>